<protein>
    <submittedName>
        <fullName evidence="1">Uncharacterized protein</fullName>
    </submittedName>
</protein>
<accession>A0A0A9CXJ5</accession>
<dbReference type="AlphaFoldDB" id="A0A0A9CXJ5"/>
<evidence type="ECO:0000313" key="1">
    <source>
        <dbReference type="EMBL" id="JAD76212.1"/>
    </source>
</evidence>
<organism evidence="1">
    <name type="scientific">Arundo donax</name>
    <name type="common">Giant reed</name>
    <name type="synonym">Donax arundinaceus</name>
    <dbReference type="NCBI Taxonomy" id="35708"/>
    <lineage>
        <taxon>Eukaryota</taxon>
        <taxon>Viridiplantae</taxon>
        <taxon>Streptophyta</taxon>
        <taxon>Embryophyta</taxon>
        <taxon>Tracheophyta</taxon>
        <taxon>Spermatophyta</taxon>
        <taxon>Magnoliopsida</taxon>
        <taxon>Liliopsida</taxon>
        <taxon>Poales</taxon>
        <taxon>Poaceae</taxon>
        <taxon>PACMAD clade</taxon>
        <taxon>Arundinoideae</taxon>
        <taxon>Arundineae</taxon>
        <taxon>Arundo</taxon>
    </lineage>
</organism>
<name>A0A0A9CXJ5_ARUDO</name>
<dbReference type="EMBL" id="GBRH01221683">
    <property type="protein sequence ID" value="JAD76212.1"/>
    <property type="molecule type" value="Transcribed_RNA"/>
</dbReference>
<reference evidence="1" key="2">
    <citation type="journal article" date="2015" name="Data Brief">
        <title>Shoot transcriptome of the giant reed, Arundo donax.</title>
        <authorList>
            <person name="Barrero R.A."/>
            <person name="Guerrero F.D."/>
            <person name="Moolhuijzen P."/>
            <person name="Goolsby J.A."/>
            <person name="Tidwell J."/>
            <person name="Bellgard S.E."/>
            <person name="Bellgard M.I."/>
        </authorList>
    </citation>
    <scope>NUCLEOTIDE SEQUENCE</scope>
    <source>
        <tissue evidence="1">Shoot tissue taken approximately 20 cm above the soil surface</tissue>
    </source>
</reference>
<proteinExistence type="predicted"/>
<reference evidence="1" key="1">
    <citation type="submission" date="2014-09" db="EMBL/GenBank/DDBJ databases">
        <authorList>
            <person name="Magalhaes I.L.F."/>
            <person name="Oliveira U."/>
            <person name="Santos F.R."/>
            <person name="Vidigal T.H.D.A."/>
            <person name="Brescovit A.D."/>
            <person name="Santos A.J."/>
        </authorList>
    </citation>
    <scope>NUCLEOTIDE SEQUENCE</scope>
    <source>
        <tissue evidence="1">Shoot tissue taken approximately 20 cm above the soil surface</tissue>
    </source>
</reference>
<sequence length="92" mass="10994">MKDSFQFSGIPQMEEKFYRRSRPEIKFVLPSLYRAENAYCCHQQCLEKADTNELYRPQRLEHSFVDQATNFLYIKAIKPDQAVHQIYIESLT</sequence>